<protein>
    <recommendedName>
        <fullName evidence="3">Type IV toxin-antitoxin system AbiEi family antitoxin domain-containing protein</fullName>
    </recommendedName>
</protein>
<comment type="caution">
    <text evidence="1">The sequence shown here is derived from an EMBL/GenBank/DDBJ whole genome shotgun (WGS) entry which is preliminary data.</text>
</comment>
<evidence type="ECO:0000313" key="2">
    <source>
        <dbReference type="Proteomes" id="UP001596524"/>
    </source>
</evidence>
<evidence type="ECO:0008006" key="3">
    <source>
        <dbReference type="Google" id="ProtNLM"/>
    </source>
</evidence>
<organism evidence="1 2">
    <name type="scientific">Nocardioides astragali</name>
    <dbReference type="NCBI Taxonomy" id="1776736"/>
    <lineage>
        <taxon>Bacteria</taxon>
        <taxon>Bacillati</taxon>
        <taxon>Actinomycetota</taxon>
        <taxon>Actinomycetes</taxon>
        <taxon>Propionibacteriales</taxon>
        <taxon>Nocardioidaceae</taxon>
        <taxon>Nocardioides</taxon>
    </lineage>
</organism>
<proteinExistence type="predicted"/>
<reference evidence="2" key="1">
    <citation type="journal article" date="2019" name="Int. J. Syst. Evol. Microbiol.">
        <title>The Global Catalogue of Microorganisms (GCM) 10K type strain sequencing project: providing services to taxonomists for standard genome sequencing and annotation.</title>
        <authorList>
            <consortium name="The Broad Institute Genomics Platform"/>
            <consortium name="The Broad Institute Genome Sequencing Center for Infectious Disease"/>
            <person name="Wu L."/>
            <person name="Ma J."/>
        </authorList>
    </citation>
    <scope>NUCLEOTIDE SEQUENCE [LARGE SCALE GENOMIC DNA]</scope>
    <source>
        <strain evidence="2">FCH27</strain>
    </source>
</reference>
<keyword evidence="2" id="KW-1185">Reference proteome</keyword>
<name>A0ABW2N5H5_9ACTN</name>
<dbReference type="Proteomes" id="UP001596524">
    <property type="component" value="Unassembled WGS sequence"/>
</dbReference>
<evidence type="ECO:0000313" key="1">
    <source>
        <dbReference type="EMBL" id="MFC7361255.1"/>
    </source>
</evidence>
<gene>
    <name evidence="1" type="ORF">ACFQO6_13335</name>
</gene>
<dbReference type="EMBL" id="JBHTCH010000014">
    <property type="protein sequence ID" value="MFC7361255.1"/>
    <property type="molecule type" value="Genomic_DNA"/>
</dbReference>
<sequence length="350" mass="38286">MRSALVAAAAVQGGLFSRQQALRAGYTAREIKALTRPGGVWAVVRHGVYCQRIDVEALDQRARWILKDRAAALSTRQPSTLSHDSAARLLGIDTLEPPTQASHLTVVGTTGSRTNGDLTRHRDLLPLCVERVDDLVATSYARTAIDIGRWHGYRHGLVAVDSVRNMGVPLADLEAELTRMVRHPHVARARAAVADSDEGAESVLETLGRELVASLELGDIETQFAVGLADGRVVWCDIRVGCHIFECHGMAKLVPVSTGGVATEPAERVLWKQQARETAVCAEGLGASRIVWADCFGAGRERALTRLRKEYVVTEARFGRELPEHLRRFADSHPRRRTSRLRTPCSTTAA</sequence>
<dbReference type="RefSeq" id="WP_255888236.1">
    <property type="nucleotide sequence ID" value="NZ_JAFMZM010000001.1"/>
</dbReference>
<accession>A0ABW2N5H5</accession>